<evidence type="ECO:0000313" key="1">
    <source>
        <dbReference type="EMBL" id="CAB0042318.1"/>
    </source>
</evidence>
<gene>
    <name evidence="1" type="ORF">TBRA_LOCUS13943</name>
</gene>
<proteinExistence type="predicted"/>
<evidence type="ECO:0000313" key="2">
    <source>
        <dbReference type="Proteomes" id="UP000479190"/>
    </source>
</evidence>
<organism evidence="1 2">
    <name type="scientific">Trichogramma brassicae</name>
    <dbReference type="NCBI Taxonomy" id="86971"/>
    <lineage>
        <taxon>Eukaryota</taxon>
        <taxon>Metazoa</taxon>
        <taxon>Ecdysozoa</taxon>
        <taxon>Arthropoda</taxon>
        <taxon>Hexapoda</taxon>
        <taxon>Insecta</taxon>
        <taxon>Pterygota</taxon>
        <taxon>Neoptera</taxon>
        <taxon>Endopterygota</taxon>
        <taxon>Hymenoptera</taxon>
        <taxon>Apocrita</taxon>
        <taxon>Proctotrupomorpha</taxon>
        <taxon>Chalcidoidea</taxon>
        <taxon>Trichogrammatidae</taxon>
        <taxon>Trichogramma</taxon>
    </lineage>
</organism>
<dbReference type="EMBL" id="CADCXV010001183">
    <property type="protein sequence ID" value="CAB0042318.1"/>
    <property type="molecule type" value="Genomic_DNA"/>
</dbReference>
<dbReference type="AlphaFoldDB" id="A0A6H5IYA7"/>
<accession>A0A6H5IYA7</accession>
<keyword evidence="2" id="KW-1185">Reference proteome</keyword>
<protein>
    <submittedName>
        <fullName evidence="1">Uncharacterized protein</fullName>
    </submittedName>
</protein>
<reference evidence="1 2" key="1">
    <citation type="submission" date="2020-02" db="EMBL/GenBank/DDBJ databases">
        <authorList>
            <person name="Ferguson B K."/>
        </authorList>
    </citation>
    <scope>NUCLEOTIDE SEQUENCE [LARGE SCALE GENOMIC DNA]</scope>
</reference>
<dbReference type="Proteomes" id="UP000479190">
    <property type="component" value="Unassembled WGS sequence"/>
</dbReference>
<sequence length="83" mass="9383">MYEGTVSQRLKHYYRRYTQHSAEGHEVHENLRQSAAAALILLHDEDGQMRSERSISTSRGALRLSGGLYAATAMISYIANEEK</sequence>
<name>A0A6H5IYA7_9HYME</name>